<keyword evidence="11" id="KW-1185">Reference proteome</keyword>
<dbReference type="GO" id="GO:0003743">
    <property type="term" value="F:translation initiation factor activity"/>
    <property type="evidence" value="ECO:0007669"/>
    <property type="project" value="UniProtKB-KW"/>
</dbReference>
<accession>A0A0M3HNS4</accession>
<evidence type="ECO:0000256" key="8">
    <source>
        <dbReference type="ARBA" id="ARBA00044236"/>
    </source>
</evidence>
<keyword evidence="3" id="KW-0963">Cytoplasm</keyword>
<dbReference type="AlphaFoldDB" id="A0A0M3HNS4"/>
<dbReference type="Proteomes" id="UP000036681">
    <property type="component" value="Unplaced"/>
</dbReference>
<evidence type="ECO:0000256" key="3">
    <source>
        <dbReference type="ARBA" id="ARBA00022490"/>
    </source>
</evidence>
<dbReference type="InterPro" id="IPR051501">
    <property type="entry name" value="eIF2B_alpha/beta/delta"/>
</dbReference>
<evidence type="ECO:0000256" key="9">
    <source>
        <dbReference type="ARBA" id="ARBA00046432"/>
    </source>
</evidence>
<dbReference type="GO" id="GO:0005085">
    <property type="term" value="F:guanyl-nucleotide exchange factor activity"/>
    <property type="evidence" value="ECO:0007669"/>
    <property type="project" value="TreeGrafter"/>
</dbReference>
<dbReference type="Gene3D" id="3.40.50.10470">
    <property type="entry name" value="Translation initiation factor eif-2b, domain 2"/>
    <property type="match status" value="1"/>
</dbReference>
<dbReference type="GO" id="GO:0005851">
    <property type="term" value="C:eukaryotic translation initiation factor 2B complex"/>
    <property type="evidence" value="ECO:0007669"/>
    <property type="project" value="TreeGrafter"/>
</dbReference>
<dbReference type="InterPro" id="IPR042528">
    <property type="entry name" value="elF-2B_alpha_N"/>
</dbReference>
<dbReference type="PANTHER" id="PTHR45860:SF1">
    <property type="entry name" value="TRANSLATION INITIATION FACTOR EIF-2B SUBUNIT ALPHA"/>
    <property type="match status" value="1"/>
</dbReference>
<name>A0A0M3HNS4_ASCLU</name>
<comment type="subcellular location">
    <subcellularLocation>
        <location evidence="1">Cytoplasm</location>
        <location evidence="1">Cytosol</location>
    </subcellularLocation>
</comment>
<proteinExistence type="inferred from homology"/>
<dbReference type="Gene3D" id="1.20.120.1070">
    <property type="entry name" value="Translation initiation factor eIF-2B, N-terminal domain"/>
    <property type="match status" value="1"/>
</dbReference>
<evidence type="ECO:0000256" key="10">
    <source>
        <dbReference type="RuleBase" id="RU003814"/>
    </source>
</evidence>
<keyword evidence="5" id="KW-0648">Protein biosynthesis</keyword>
<dbReference type="GO" id="GO:0005829">
    <property type="term" value="C:cytosol"/>
    <property type="evidence" value="ECO:0007669"/>
    <property type="project" value="UniProtKB-SubCell"/>
</dbReference>
<protein>
    <recommendedName>
        <fullName evidence="7">Translation initiation factor eIF2B subunit alpha</fullName>
    </recommendedName>
    <alternativeName>
        <fullName evidence="8">eIF2B GDP-GTP exchange factor subunit alpha</fullName>
    </alternativeName>
</protein>
<evidence type="ECO:0000256" key="6">
    <source>
        <dbReference type="ARBA" id="ARBA00043898"/>
    </source>
</evidence>
<evidence type="ECO:0000313" key="11">
    <source>
        <dbReference type="Proteomes" id="UP000036681"/>
    </source>
</evidence>
<evidence type="ECO:0000313" key="12">
    <source>
        <dbReference type="WBParaSite" id="ALUE_0000340101-mRNA-1"/>
    </source>
</evidence>
<evidence type="ECO:0000256" key="7">
    <source>
        <dbReference type="ARBA" id="ARBA00044208"/>
    </source>
</evidence>
<evidence type="ECO:0000256" key="4">
    <source>
        <dbReference type="ARBA" id="ARBA00022540"/>
    </source>
</evidence>
<dbReference type="InterPro" id="IPR000649">
    <property type="entry name" value="IF-2B-related"/>
</dbReference>
<evidence type="ECO:0000256" key="5">
    <source>
        <dbReference type="ARBA" id="ARBA00022917"/>
    </source>
</evidence>
<evidence type="ECO:0000256" key="2">
    <source>
        <dbReference type="ARBA" id="ARBA00007251"/>
    </source>
</evidence>
<dbReference type="SUPFAM" id="SSF100950">
    <property type="entry name" value="NagB/RpiA/CoA transferase-like"/>
    <property type="match status" value="1"/>
</dbReference>
<keyword evidence="4" id="KW-0396">Initiation factor</keyword>
<organism evidence="11 12">
    <name type="scientific">Ascaris lumbricoides</name>
    <name type="common">Giant roundworm</name>
    <dbReference type="NCBI Taxonomy" id="6252"/>
    <lineage>
        <taxon>Eukaryota</taxon>
        <taxon>Metazoa</taxon>
        <taxon>Ecdysozoa</taxon>
        <taxon>Nematoda</taxon>
        <taxon>Chromadorea</taxon>
        <taxon>Rhabditida</taxon>
        <taxon>Spirurina</taxon>
        <taxon>Ascaridomorpha</taxon>
        <taxon>Ascaridoidea</taxon>
        <taxon>Ascarididae</taxon>
        <taxon>Ascaris</taxon>
    </lineage>
</organism>
<dbReference type="InterPro" id="IPR037171">
    <property type="entry name" value="NagB/RpiA_transferase-like"/>
</dbReference>
<evidence type="ECO:0000256" key="1">
    <source>
        <dbReference type="ARBA" id="ARBA00004514"/>
    </source>
</evidence>
<dbReference type="Pfam" id="PF01008">
    <property type="entry name" value="IF-2B"/>
    <property type="match status" value="1"/>
</dbReference>
<sequence length="311" mass="34810">MELKGVARHFSDFYNTGSEHSIGLAAIKTLMKCIEDSKATTVNELTDELKNVEKEMFTTDYSFTTIRSASELFLRFISLATAEQNVQEFSQLMEMYCKRGRIFIERVARSRSLISRFARPFVQNNSRILTHSFSRVVLRALIDAKGSGVDVHIFVTESHPDVSGKTMFNLLRNAGIRTTLILDSAVGYLMESIDMVLIGAEGVMETGGVINKIGTLSMAICAKAMNKPVYVMAESIKFVKEYPLNQSDIPLEFKYRSSILQKSEGQSPEVDLSEEHPTVDYTPPQYINLLFTDLGILTPAAVGDELIKLYT</sequence>
<dbReference type="WBParaSite" id="ALUE_0000340101-mRNA-1">
    <property type="protein sequence ID" value="ALUE_0000340101-mRNA-1"/>
    <property type="gene ID" value="ALUE_0000340101"/>
</dbReference>
<dbReference type="PANTHER" id="PTHR45860">
    <property type="entry name" value="TRANSLATION INITIATION FACTOR EIF-2B SUBUNIT ALPHA"/>
    <property type="match status" value="1"/>
</dbReference>
<comment type="similarity">
    <text evidence="2 10">Belongs to the eIF-2B alpha/beta/delta subunits family.</text>
</comment>
<comment type="function">
    <text evidence="6">Acts as a component of the translation initiation factor 2B (eIF2B) complex, which catalyzes the exchange of GDP for GTP on eukaryotic initiation factor 2 (eIF2) gamma subunit. Its guanine nucleotide exchange factor activity is repressed when bound to eIF2 complex phosphorylated on the alpha subunit, thereby limiting the amount of methionyl-initiator methionine tRNA available to the ribosome and consequently global translation is repressed.</text>
</comment>
<reference evidence="12" key="1">
    <citation type="submission" date="2017-02" db="UniProtKB">
        <authorList>
            <consortium name="WormBaseParasite"/>
        </authorList>
    </citation>
    <scope>IDENTIFICATION</scope>
</reference>
<comment type="subunit">
    <text evidence="9">Component of the translation initiation factor 2B (eIF2B) complex which is a heterodecamer of two sets of five different subunits: alpha, beta, gamma, delta and epsilon. Subunits alpha, beta and delta comprise a regulatory subcomplex and subunits epsilon and gamma comprise a catalytic subcomplex. Within the complex, the hexameric regulatory complex resides at the center, with the two heterodimeric catalytic subcomplexes bound on opposite sides.</text>
</comment>
<dbReference type="InterPro" id="IPR042529">
    <property type="entry name" value="IF_2B-like_C"/>
</dbReference>